<evidence type="ECO:0000256" key="7">
    <source>
        <dbReference type="HAMAP-Rule" id="MF_01416"/>
    </source>
</evidence>
<comment type="subcellular location">
    <subcellularLocation>
        <location evidence="7">Cell membrane</location>
        <topology evidence="7">Peripheral membrane protein</topology>
    </subcellularLocation>
    <subcellularLocation>
        <location evidence="1">Membrane</location>
    </subcellularLocation>
</comment>
<evidence type="ECO:0000313" key="9">
    <source>
        <dbReference type="Proteomes" id="UP000315440"/>
    </source>
</evidence>
<keyword evidence="7" id="KW-1003">Cell membrane</keyword>
<reference evidence="8 9" key="1">
    <citation type="submission" date="2019-02" db="EMBL/GenBank/DDBJ databases">
        <title>Deep-cultivation of Planctomycetes and their phenomic and genomic characterization uncovers novel biology.</title>
        <authorList>
            <person name="Wiegand S."/>
            <person name="Jogler M."/>
            <person name="Boedeker C."/>
            <person name="Pinto D."/>
            <person name="Vollmers J."/>
            <person name="Rivas-Marin E."/>
            <person name="Kohn T."/>
            <person name="Peeters S.H."/>
            <person name="Heuer A."/>
            <person name="Rast P."/>
            <person name="Oberbeckmann S."/>
            <person name="Bunk B."/>
            <person name="Jeske O."/>
            <person name="Meyerdierks A."/>
            <person name="Storesund J.E."/>
            <person name="Kallscheuer N."/>
            <person name="Luecker S."/>
            <person name="Lage O.M."/>
            <person name="Pohl T."/>
            <person name="Merkel B.J."/>
            <person name="Hornburger P."/>
            <person name="Mueller R.-W."/>
            <person name="Bruemmer F."/>
            <person name="Labrenz M."/>
            <person name="Spormann A.M."/>
            <person name="Op Den Camp H."/>
            <person name="Overmann J."/>
            <person name="Amann R."/>
            <person name="Jetten M.S.M."/>
            <person name="Mascher T."/>
            <person name="Medema M.H."/>
            <person name="Devos D.P."/>
            <person name="Kaster A.-K."/>
            <person name="Ovreas L."/>
            <person name="Rohde M."/>
            <person name="Galperin M.Y."/>
            <person name="Jogler C."/>
        </authorList>
    </citation>
    <scope>NUCLEOTIDE SEQUENCE [LARGE SCALE GENOMIC DNA]</scope>
    <source>
        <strain evidence="8 9">Mal64</strain>
    </source>
</reference>
<protein>
    <recommendedName>
        <fullName evidence="7">ATP synthase subunit delta</fullName>
    </recommendedName>
    <alternativeName>
        <fullName evidence="7">ATP synthase F(1) sector subunit delta</fullName>
    </alternativeName>
    <alternativeName>
        <fullName evidence="7">F-type ATPase subunit delta</fullName>
        <shortName evidence="7">F-ATPase subunit delta</shortName>
    </alternativeName>
</protein>
<dbReference type="GO" id="GO:0005886">
    <property type="term" value="C:plasma membrane"/>
    <property type="evidence" value="ECO:0007669"/>
    <property type="project" value="UniProtKB-SubCell"/>
</dbReference>
<keyword evidence="6 7" id="KW-0066">ATP synthesis</keyword>
<sequence length="212" mass="22830">MPSGPGEELSESKFDVTEQQIAKTYARGFLGALESAGDDVQSAVDELVAVEREALAAHPRFTEALGSAFLEHEDRVAMVDRVFGGRVQGAVLNLMKVLSAHERIVLLGEVARQARMLHNEALGRVEVRVTTADPADPALLSEIGQAIGAKLGFEPVLVTAVDPEMIGGVEIRVGDTVFDGSLRTAFKKAHRAIVDQTIDAIETHPERFYAEA</sequence>
<dbReference type="InterPro" id="IPR000711">
    <property type="entry name" value="ATPase_OSCP/dsu"/>
</dbReference>
<evidence type="ECO:0000256" key="2">
    <source>
        <dbReference type="ARBA" id="ARBA00022448"/>
    </source>
</evidence>
<comment type="caution">
    <text evidence="8">The sequence shown here is derived from an EMBL/GenBank/DDBJ whole genome shotgun (WGS) entry which is preliminary data.</text>
</comment>
<dbReference type="Proteomes" id="UP000315440">
    <property type="component" value="Unassembled WGS sequence"/>
</dbReference>
<evidence type="ECO:0000256" key="1">
    <source>
        <dbReference type="ARBA" id="ARBA00004370"/>
    </source>
</evidence>
<evidence type="ECO:0000256" key="3">
    <source>
        <dbReference type="ARBA" id="ARBA00022781"/>
    </source>
</evidence>
<dbReference type="EMBL" id="SJPQ01000001">
    <property type="protein sequence ID" value="TWT89938.1"/>
    <property type="molecule type" value="Genomic_DNA"/>
</dbReference>
<dbReference type="NCBIfam" id="TIGR01145">
    <property type="entry name" value="ATP_synt_delta"/>
    <property type="match status" value="1"/>
</dbReference>
<evidence type="ECO:0000256" key="6">
    <source>
        <dbReference type="ARBA" id="ARBA00023310"/>
    </source>
</evidence>
<dbReference type="OrthoDB" id="9802471at2"/>
<dbReference type="InterPro" id="IPR026015">
    <property type="entry name" value="ATP_synth_OSCP/delta_N_sf"/>
</dbReference>
<dbReference type="HAMAP" id="MF_01416">
    <property type="entry name" value="ATP_synth_delta_bact"/>
    <property type="match status" value="1"/>
</dbReference>
<dbReference type="GO" id="GO:0046933">
    <property type="term" value="F:proton-transporting ATP synthase activity, rotational mechanism"/>
    <property type="evidence" value="ECO:0007669"/>
    <property type="project" value="UniProtKB-UniRule"/>
</dbReference>
<dbReference type="GO" id="GO:0045259">
    <property type="term" value="C:proton-transporting ATP synthase complex"/>
    <property type="evidence" value="ECO:0007669"/>
    <property type="project" value="UniProtKB-KW"/>
</dbReference>
<gene>
    <name evidence="7 8" type="primary">atpH</name>
    <name evidence="8" type="ORF">Mal64_03200</name>
</gene>
<keyword evidence="5 7" id="KW-0472">Membrane</keyword>
<accession>A0A5C5ZS93</accession>
<keyword evidence="4 7" id="KW-0406">Ion transport</keyword>
<dbReference type="SUPFAM" id="SSF47928">
    <property type="entry name" value="N-terminal domain of the delta subunit of the F1F0-ATP synthase"/>
    <property type="match status" value="1"/>
</dbReference>
<keyword evidence="7" id="KW-0139">CF(1)</keyword>
<organism evidence="8 9">
    <name type="scientific">Pseudobythopirellula maris</name>
    <dbReference type="NCBI Taxonomy" id="2527991"/>
    <lineage>
        <taxon>Bacteria</taxon>
        <taxon>Pseudomonadati</taxon>
        <taxon>Planctomycetota</taxon>
        <taxon>Planctomycetia</taxon>
        <taxon>Pirellulales</taxon>
        <taxon>Lacipirellulaceae</taxon>
        <taxon>Pseudobythopirellula</taxon>
    </lineage>
</organism>
<dbReference type="Gene3D" id="1.10.520.20">
    <property type="entry name" value="N-terminal domain of the delta subunit of the F1F0-ATP synthase"/>
    <property type="match status" value="1"/>
</dbReference>
<evidence type="ECO:0000256" key="4">
    <source>
        <dbReference type="ARBA" id="ARBA00023065"/>
    </source>
</evidence>
<comment type="similarity">
    <text evidence="7">Belongs to the ATPase delta chain family.</text>
</comment>
<comment type="function">
    <text evidence="7">F(1)F(0) ATP synthase produces ATP from ADP in the presence of a proton or sodium gradient. F-type ATPases consist of two structural domains, F(1) containing the extramembraneous catalytic core and F(0) containing the membrane proton channel, linked together by a central stalk and a peripheral stalk. During catalysis, ATP synthesis in the catalytic domain of F(1) is coupled via a rotary mechanism of the central stalk subunits to proton translocation.</text>
</comment>
<dbReference type="PANTHER" id="PTHR11910">
    <property type="entry name" value="ATP SYNTHASE DELTA CHAIN"/>
    <property type="match status" value="1"/>
</dbReference>
<proteinExistence type="inferred from homology"/>
<evidence type="ECO:0000313" key="8">
    <source>
        <dbReference type="EMBL" id="TWT89938.1"/>
    </source>
</evidence>
<comment type="function">
    <text evidence="7">This protein is part of the stalk that links CF(0) to CF(1). It either transmits conformational changes from CF(0) to CF(1) or is implicated in proton conduction.</text>
</comment>
<dbReference type="AlphaFoldDB" id="A0A5C5ZS93"/>
<dbReference type="Pfam" id="PF00213">
    <property type="entry name" value="OSCP"/>
    <property type="match status" value="1"/>
</dbReference>
<keyword evidence="3 7" id="KW-0375">Hydrogen ion transport</keyword>
<dbReference type="RefSeq" id="WP_146396064.1">
    <property type="nucleotide sequence ID" value="NZ_SJPQ01000001.1"/>
</dbReference>
<evidence type="ECO:0000256" key="5">
    <source>
        <dbReference type="ARBA" id="ARBA00023136"/>
    </source>
</evidence>
<name>A0A5C5ZS93_9BACT</name>
<keyword evidence="9" id="KW-1185">Reference proteome</keyword>
<keyword evidence="2 7" id="KW-0813">Transport</keyword>
<dbReference type="PRINTS" id="PR00125">
    <property type="entry name" value="ATPASEDELTA"/>
</dbReference>